<feature type="transmembrane region" description="Helical" evidence="1">
    <location>
        <begin position="89"/>
        <end position="113"/>
    </location>
</feature>
<proteinExistence type="predicted"/>
<dbReference type="SUPFAM" id="SSF81321">
    <property type="entry name" value="Family A G protein-coupled receptor-like"/>
    <property type="match status" value="1"/>
</dbReference>
<protein>
    <submittedName>
        <fullName evidence="2">Serpentine type 7TM GPCR chemoreceptor srd domain-containing protein</fullName>
    </submittedName>
</protein>
<dbReference type="PANTHER" id="PTHR22943">
    <property type="entry name" value="7-TRANSMEMBRANE DOMAIN RECEPTOR C.ELEGANS"/>
    <property type="match status" value="1"/>
</dbReference>
<evidence type="ECO:0000313" key="2">
    <source>
        <dbReference type="EMBL" id="KAI1698169.1"/>
    </source>
</evidence>
<dbReference type="InterPro" id="IPR019421">
    <property type="entry name" value="7TM_GPCR_serpentine_rcpt_Srd"/>
</dbReference>
<dbReference type="Gene3D" id="1.20.1070.10">
    <property type="entry name" value="Rhodopsin 7-helix transmembrane proteins"/>
    <property type="match status" value="1"/>
</dbReference>
<feature type="transmembrane region" description="Helical" evidence="1">
    <location>
        <begin position="192"/>
        <end position="217"/>
    </location>
</feature>
<evidence type="ECO:0000313" key="3">
    <source>
        <dbReference type="Proteomes" id="UP001201812"/>
    </source>
</evidence>
<dbReference type="EMBL" id="JAKKPZ010000231">
    <property type="protein sequence ID" value="KAI1698169.1"/>
    <property type="molecule type" value="Genomic_DNA"/>
</dbReference>
<evidence type="ECO:0000256" key="1">
    <source>
        <dbReference type="SAM" id="Phobius"/>
    </source>
</evidence>
<dbReference type="AlphaFoldDB" id="A0AAD4QYH4"/>
<feature type="transmembrane region" description="Helical" evidence="1">
    <location>
        <begin position="13"/>
        <end position="32"/>
    </location>
</feature>
<gene>
    <name evidence="2" type="ORF">DdX_18064</name>
</gene>
<keyword evidence="1" id="KW-0812">Transmembrane</keyword>
<reference evidence="2" key="1">
    <citation type="submission" date="2022-01" db="EMBL/GenBank/DDBJ databases">
        <title>Genome Sequence Resource for Two Populations of Ditylenchus destructor, the Migratory Endoparasitic Phytonematode.</title>
        <authorList>
            <person name="Zhang H."/>
            <person name="Lin R."/>
            <person name="Xie B."/>
        </authorList>
    </citation>
    <scope>NUCLEOTIDE SEQUENCE</scope>
    <source>
        <strain evidence="2">BazhouSP</strain>
    </source>
</reference>
<sequence>MIPVGRVHEINCWIVVTVGTVLNALLIWLVLTKSVKEMKIYSKVLLQTCVIDLLMILLVLAVQPIYVVFEGYNVLLSNGLLKNASPPYNFILMLIWFFGACFSTISSCVPFIYRYLLLCRLKTLTLLTYFKLLLPWLFFDIIFIGGIICAAYTDQMRCQKLEDINNSLNLFLNGKDTDSILTLTLLIETRSIPWAITVVYIIGVEAVCYIIIVVCGLKIRHTVGRAQRISLHNPRIIEVNRQLNYVLAAQSLLPLLEMALSILCLLTSVSSNSSDDFYFISYATLFMHYKAVLNPLITILMIPPYRNFITRRKRIDNFSSSHM</sequence>
<feature type="transmembrane region" description="Helical" evidence="1">
    <location>
        <begin position="133"/>
        <end position="153"/>
    </location>
</feature>
<dbReference type="Pfam" id="PF10317">
    <property type="entry name" value="7TM_GPCR_Srd"/>
    <property type="match status" value="1"/>
</dbReference>
<dbReference type="PANTHER" id="PTHR22943:SF248">
    <property type="entry name" value="SEVEN TM RECEPTOR"/>
    <property type="match status" value="1"/>
</dbReference>
<keyword evidence="1" id="KW-1133">Transmembrane helix</keyword>
<dbReference type="Proteomes" id="UP001201812">
    <property type="component" value="Unassembled WGS sequence"/>
</dbReference>
<feature type="transmembrane region" description="Helical" evidence="1">
    <location>
        <begin position="277"/>
        <end position="302"/>
    </location>
</feature>
<organism evidence="2 3">
    <name type="scientific">Ditylenchus destructor</name>
    <dbReference type="NCBI Taxonomy" id="166010"/>
    <lineage>
        <taxon>Eukaryota</taxon>
        <taxon>Metazoa</taxon>
        <taxon>Ecdysozoa</taxon>
        <taxon>Nematoda</taxon>
        <taxon>Chromadorea</taxon>
        <taxon>Rhabditida</taxon>
        <taxon>Tylenchina</taxon>
        <taxon>Tylenchomorpha</taxon>
        <taxon>Sphaerularioidea</taxon>
        <taxon>Anguinidae</taxon>
        <taxon>Anguininae</taxon>
        <taxon>Ditylenchus</taxon>
    </lineage>
</organism>
<name>A0AAD4QYH4_9BILA</name>
<feature type="transmembrane region" description="Helical" evidence="1">
    <location>
        <begin position="245"/>
        <end position="271"/>
    </location>
</feature>
<comment type="caution">
    <text evidence="2">The sequence shown here is derived from an EMBL/GenBank/DDBJ whole genome shotgun (WGS) entry which is preliminary data.</text>
</comment>
<keyword evidence="3" id="KW-1185">Reference proteome</keyword>
<keyword evidence="1" id="KW-0472">Membrane</keyword>
<accession>A0AAD4QYH4</accession>
<feature type="transmembrane region" description="Helical" evidence="1">
    <location>
        <begin position="44"/>
        <end position="69"/>
    </location>
</feature>